<dbReference type="EMBL" id="FR687359">
    <property type="protein sequence ID" value="CBW73651.1"/>
    <property type="molecule type" value="Genomic_DNA"/>
</dbReference>
<organism evidence="1 2">
    <name type="scientific">Mycetohabitans rhizoxinica (strain DSM 19002 / CIP 109453 / HKI 454)</name>
    <name type="common">Paraburkholderia rhizoxinica</name>
    <dbReference type="NCBI Taxonomy" id="882378"/>
    <lineage>
        <taxon>Bacteria</taxon>
        <taxon>Pseudomonadati</taxon>
        <taxon>Pseudomonadota</taxon>
        <taxon>Betaproteobacteria</taxon>
        <taxon>Burkholderiales</taxon>
        <taxon>Burkholderiaceae</taxon>
        <taxon>Mycetohabitans</taxon>
    </lineage>
</organism>
<dbReference type="HOGENOM" id="CLU_2951462_0_0_4"/>
<protein>
    <submittedName>
        <fullName evidence="1">Uncharacterized protein</fullName>
    </submittedName>
</protein>
<evidence type="ECO:0000313" key="1">
    <source>
        <dbReference type="EMBL" id="CBW73651.1"/>
    </source>
</evidence>
<accession>E5AKH9</accession>
<dbReference type="Proteomes" id="UP000007437">
    <property type="component" value="Chromosome"/>
</dbReference>
<dbReference type="STRING" id="882378.RBRH_00802"/>
<dbReference type="KEGG" id="brh:RBRH_00802"/>
<sequence length="59" mass="6128">MISMLRAIDLSTTMGAVNGRTAPAARLLMQLSVSSCHYAVVVQPAAAQQQSPARGDVGE</sequence>
<gene>
    <name evidence="1" type="ordered locus">RBRH_00802</name>
</gene>
<name>E5AKH9_MYCRK</name>
<proteinExistence type="predicted"/>
<dbReference type="AlphaFoldDB" id="E5AKH9"/>
<reference evidence="1 2" key="1">
    <citation type="journal article" date="2011" name="J. Bacteriol.">
        <title>Complete genome sequence of Burkholderia rhizoxinica, an endosymbiont of Rhizopus microsporus.</title>
        <authorList>
            <person name="Lackner G."/>
            <person name="Moebius N."/>
            <person name="Partida-Martinez L."/>
            <person name="Hertweck C."/>
        </authorList>
    </citation>
    <scope>NUCLEOTIDE SEQUENCE [LARGE SCALE GENOMIC DNA]</scope>
    <source>
        <strain evidence="2">DSM 19002 / CIP 109453 / HKI 454</strain>
    </source>
</reference>
<evidence type="ECO:0000313" key="2">
    <source>
        <dbReference type="Proteomes" id="UP000007437"/>
    </source>
</evidence>